<dbReference type="Proteomes" id="UP000029267">
    <property type="component" value="Unassembled WGS sequence"/>
</dbReference>
<protein>
    <recommendedName>
        <fullName evidence="3">Protein kinase domain-containing protein</fullName>
    </recommendedName>
</protein>
<dbReference type="EMBL" id="JPYA02000001">
    <property type="protein sequence ID" value="MEB3750152.1"/>
    <property type="molecule type" value="Genomic_DNA"/>
</dbReference>
<sequence>MHASIETAKPKQKRDFTAVSAAIEAELAAITAGRRRRKIMTTFVKNGLGVVFSDIIAHKLRGKEGDSTSLRQIGRRLRLAFEELGPTFIKLGQVLVTRQDLLPEPITLELERLLDRVPPIEFAKIEYILERELPDGLETFEWIEETPLGSASLAQVYKAKLKDGPVVAVKVVRPTVEKLFQTDIAVIKKMAARLQKRLPPELQAALDLGGLVQDYYSSAMDELDMTEEARKMQEMKQKYERRAEHVTVPHVYEATKSVLIMEYIDGWLIKDFPVDFLTFEERVNIMIDLVHHYVQMMLDGHYHADAHGSNIMIDKRTKKAVIIDWGMTGRMDSVMAQILMRVILHIQLNQAEDAVEVFMELMSPTIYTDVVKLKDELRTLTLNYVSAHQGSSRYNYGRLVLEATAIGLRNYCKVPNGLALWAKGFSATEGTARWICPEISYGEVIEAYEIPILKSILGKRFNFRANASLVAETAELVATLPRRFNKVLETVAENKWRLTVQLQTDPVTRNTLNQIANRLVLSLLAFAIIVATGLIVASIPGGTFWGMDKTTIANIGLAVSFLLVVFLGWRLFRTRKQRPRF</sequence>
<evidence type="ECO:0000313" key="4">
    <source>
        <dbReference type="EMBL" id="MEB3750152.1"/>
    </source>
</evidence>
<comment type="similarity">
    <text evidence="1">Belongs to the protein kinase superfamily. ADCK protein kinase family.</text>
</comment>
<comment type="caution">
    <text evidence="4">The sequence shown here is derived from an EMBL/GenBank/DDBJ whole genome shotgun (WGS) entry which is preliminary data.</text>
</comment>
<evidence type="ECO:0000259" key="3">
    <source>
        <dbReference type="PROSITE" id="PS50011"/>
    </source>
</evidence>
<organism evidence="4 5">
    <name type="scientific">Geobacillus icigianus</name>
    <dbReference type="NCBI Taxonomy" id="1430331"/>
    <lineage>
        <taxon>Bacteria</taxon>
        <taxon>Bacillati</taxon>
        <taxon>Bacillota</taxon>
        <taxon>Bacilli</taxon>
        <taxon>Bacillales</taxon>
        <taxon>Anoxybacillaceae</taxon>
        <taxon>Geobacillus</taxon>
    </lineage>
</organism>
<evidence type="ECO:0000256" key="2">
    <source>
        <dbReference type="SAM" id="Phobius"/>
    </source>
</evidence>
<keyword evidence="4" id="KW-0808">Transferase</keyword>
<dbReference type="PROSITE" id="PS50011">
    <property type="entry name" value="PROTEIN_KINASE_DOM"/>
    <property type="match status" value="1"/>
</dbReference>
<gene>
    <name evidence="4" type="ORF">EP10_000991</name>
</gene>
<feature type="domain" description="Protein kinase" evidence="3">
    <location>
        <begin position="142"/>
        <end position="521"/>
    </location>
</feature>
<keyword evidence="2" id="KW-1133">Transmembrane helix</keyword>
<dbReference type="PANTHER" id="PTHR10566:SF113">
    <property type="entry name" value="PROTEIN ACTIVITY OF BC1 COMPLEX KINASE 7, CHLOROPLASTIC"/>
    <property type="match status" value="1"/>
</dbReference>
<dbReference type="SUPFAM" id="SSF56112">
    <property type="entry name" value="Protein kinase-like (PK-like)"/>
    <property type="match status" value="1"/>
</dbReference>
<accession>A0ABU6BE95</accession>
<keyword evidence="2" id="KW-0472">Membrane</keyword>
<dbReference type="Pfam" id="PF03109">
    <property type="entry name" value="ABC1"/>
    <property type="match status" value="1"/>
</dbReference>
<dbReference type="Gene3D" id="1.10.510.10">
    <property type="entry name" value="Transferase(Phosphotransferase) domain 1"/>
    <property type="match status" value="1"/>
</dbReference>
<dbReference type="InterPro" id="IPR004147">
    <property type="entry name" value="ABC1_dom"/>
</dbReference>
<name>A0ABU6BE95_9BACL</name>
<dbReference type="InterPro" id="IPR011009">
    <property type="entry name" value="Kinase-like_dom_sf"/>
</dbReference>
<dbReference type="GO" id="GO:0016740">
    <property type="term" value="F:transferase activity"/>
    <property type="evidence" value="ECO:0007669"/>
    <property type="project" value="UniProtKB-KW"/>
</dbReference>
<dbReference type="RefSeq" id="WP_033023464.1">
    <property type="nucleotide sequence ID" value="NZ_JPYA02000001.1"/>
</dbReference>
<dbReference type="CDD" id="cd05121">
    <property type="entry name" value="ABC1_ADCK3-like"/>
    <property type="match status" value="1"/>
</dbReference>
<keyword evidence="5" id="KW-1185">Reference proteome</keyword>
<keyword evidence="2" id="KW-0812">Transmembrane</keyword>
<feature type="transmembrane region" description="Helical" evidence="2">
    <location>
        <begin position="551"/>
        <end position="572"/>
    </location>
</feature>
<evidence type="ECO:0000313" key="5">
    <source>
        <dbReference type="Proteomes" id="UP000029267"/>
    </source>
</evidence>
<dbReference type="InterPro" id="IPR050154">
    <property type="entry name" value="UbiB_kinase"/>
</dbReference>
<feature type="transmembrane region" description="Helical" evidence="2">
    <location>
        <begin position="519"/>
        <end position="539"/>
    </location>
</feature>
<reference evidence="4 5" key="1">
    <citation type="journal article" date="2014" name="Genome Announc.">
        <title>Draft Genome Sequence of Geobacillus icigianus Strain G1w1T Isolated from Hot Springs in the Valley of Geysers, Kamchatka (Russian Federation).</title>
        <authorList>
            <person name="Bryanskaya A.V."/>
            <person name="Rozanov A.S."/>
            <person name="Logacheva M.D."/>
            <person name="Kotenko A.V."/>
            <person name="Peltek S.E."/>
        </authorList>
    </citation>
    <scope>NUCLEOTIDE SEQUENCE [LARGE SCALE GENOMIC DNA]</scope>
    <source>
        <strain evidence="4 5">G1w1</strain>
    </source>
</reference>
<evidence type="ECO:0000256" key="1">
    <source>
        <dbReference type="ARBA" id="ARBA00009670"/>
    </source>
</evidence>
<dbReference type="InterPro" id="IPR000719">
    <property type="entry name" value="Prot_kinase_dom"/>
</dbReference>
<dbReference type="PANTHER" id="PTHR10566">
    <property type="entry name" value="CHAPERONE-ACTIVITY OF BC1 COMPLEX CABC1 -RELATED"/>
    <property type="match status" value="1"/>
</dbReference>
<proteinExistence type="inferred from homology"/>